<dbReference type="SUPFAM" id="SSF52540">
    <property type="entry name" value="P-loop containing nucleoside triphosphate hydrolases"/>
    <property type="match status" value="1"/>
</dbReference>
<dbReference type="RefSeq" id="WP_029635234.1">
    <property type="nucleotide sequence ID" value="NZ_JACJTA010000005.1"/>
</dbReference>
<keyword evidence="3" id="KW-1185">Reference proteome</keyword>
<proteinExistence type="predicted"/>
<name>A0ABR8GJU6_9CYAN</name>
<dbReference type="Proteomes" id="UP000660380">
    <property type="component" value="Unassembled WGS sequence"/>
</dbReference>
<sequence>MLLDLERFYQACNPSRPLMMGNAADRRYYIDFASVRGGKIIEALQRTITRISPDIATCQLFTGHLGSGKSTELLRLQAELEEQKFHVVYFESTHVLEMADVDVTDILLAIAGQVSESLEAIKIRIKPSYFAKLFTEVIDFMQTPIDLDYEAELSVGIAKITAKTKESPQLRRRLRDYLEPRTGNILQSINTELLDRANSELKARGKKGLVVIVDNLDRVAIRPLPSGRSLPEYLFIQRGEQLRKLNCHVVYTIPLALTFSNDSAELQQRLGGGVAPKVLPMIPVRSRTGEVYAPGLTLMRQMVLARAFPDIHAQERLNLITEVFDSQETLDRLCLISGGHVRDLLGLLYDCLREQDPPFDRDCVELVIQRQRDYRANAIDPHEWELIFQVVQQQRVRGDIEYHTLLRSLFVFEYRDHQGVWFAVNPVLAETQKFQSWLNENRRQVS</sequence>
<evidence type="ECO:0000313" key="2">
    <source>
        <dbReference type="EMBL" id="MBD2603657.1"/>
    </source>
</evidence>
<gene>
    <name evidence="2" type="ORF">H6G81_03730</name>
</gene>
<dbReference type="Pfam" id="PF07693">
    <property type="entry name" value="KAP_NTPase"/>
    <property type="match status" value="1"/>
</dbReference>
<comment type="caution">
    <text evidence="2">The sequence shown here is derived from an EMBL/GenBank/DDBJ whole genome shotgun (WGS) entry which is preliminary data.</text>
</comment>
<dbReference type="InterPro" id="IPR011646">
    <property type="entry name" value="KAP_P-loop"/>
</dbReference>
<accession>A0ABR8GJU6</accession>
<dbReference type="InterPro" id="IPR027417">
    <property type="entry name" value="P-loop_NTPase"/>
</dbReference>
<feature type="domain" description="KAP NTPase" evidence="1">
    <location>
        <begin position="39"/>
        <end position="220"/>
    </location>
</feature>
<organism evidence="2 3">
    <name type="scientific">Scytonema hofmannii FACHB-248</name>
    <dbReference type="NCBI Taxonomy" id="1842502"/>
    <lineage>
        <taxon>Bacteria</taxon>
        <taxon>Bacillati</taxon>
        <taxon>Cyanobacteriota</taxon>
        <taxon>Cyanophyceae</taxon>
        <taxon>Nostocales</taxon>
        <taxon>Scytonemataceae</taxon>
        <taxon>Scytonema</taxon>
    </lineage>
</organism>
<evidence type="ECO:0000259" key="1">
    <source>
        <dbReference type="Pfam" id="PF07693"/>
    </source>
</evidence>
<dbReference type="EMBL" id="JACJTA010000005">
    <property type="protein sequence ID" value="MBD2603657.1"/>
    <property type="molecule type" value="Genomic_DNA"/>
</dbReference>
<reference evidence="2 3" key="1">
    <citation type="journal article" date="2020" name="ISME J.">
        <title>Comparative genomics reveals insights into cyanobacterial evolution and habitat adaptation.</title>
        <authorList>
            <person name="Chen M.Y."/>
            <person name="Teng W.K."/>
            <person name="Zhao L."/>
            <person name="Hu C.X."/>
            <person name="Zhou Y.K."/>
            <person name="Han B.P."/>
            <person name="Song L.R."/>
            <person name="Shu W.S."/>
        </authorList>
    </citation>
    <scope>NUCLEOTIDE SEQUENCE [LARGE SCALE GENOMIC DNA]</scope>
    <source>
        <strain evidence="2 3">FACHB-248</strain>
    </source>
</reference>
<evidence type="ECO:0000313" key="3">
    <source>
        <dbReference type="Proteomes" id="UP000660380"/>
    </source>
</evidence>
<protein>
    <submittedName>
        <fullName evidence="2">AAA family ATPase</fullName>
    </submittedName>
</protein>
<dbReference type="Gene3D" id="3.40.50.300">
    <property type="entry name" value="P-loop containing nucleotide triphosphate hydrolases"/>
    <property type="match status" value="1"/>
</dbReference>